<protein>
    <submittedName>
        <fullName evidence="2">(2Fe-2S)-binding protein</fullName>
    </submittedName>
</protein>
<keyword evidence="3" id="KW-1185">Reference proteome</keyword>
<dbReference type="EMBL" id="JABWCS010000211">
    <property type="protein sequence ID" value="NUU61789.1"/>
    <property type="molecule type" value="Genomic_DNA"/>
</dbReference>
<dbReference type="RefSeq" id="WP_175372296.1">
    <property type="nucleotide sequence ID" value="NZ_JABWCS010000211.1"/>
</dbReference>
<evidence type="ECO:0000313" key="3">
    <source>
        <dbReference type="Proteomes" id="UP000564806"/>
    </source>
</evidence>
<dbReference type="Pfam" id="PF06276">
    <property type="entry name" value="FhuF"/>
    <property type="match status" value="1"/>
</dbReference>
<dbReference type="AlphaFoldDB" id="A0A850EPW6"/>
<dbReference type="InterPro" id="IPR022770">
    <property type="entry name" value="IucA/IucC-like_C"/>
</dbReference>
<evidence type="ECO:0000259" key="1">
    <source>
        <dbReference type="Pfam" id="PF06276"/>
    </source>
</evidence>
<gene>
    <name evidence="2" type="ORF">HPT30_15705</name>
</gene>
<feature type="domain" description="Aerobactin siderophore biosynthesis IucA/IucC-like C-terminal" evidence="1">
    <location>
        <begin position="26"/>
        <end position="147"/>
    </location>
</feature>
<comment type="caution">
    <text evidence="2">The sequence shown here is derived from an EMBL/GenBank/DDBJ whole genome shotgun (WGS) entry which is preliminary data.</text>
</comment>
<organism evidence="2 3">
    <name type="scientific">Paenibacillus agri</name>
    <dbReference type="NCBI Taxonomy" id="2744309"/>
    <lineage>
        <taxon>Bacteria</taxon>
        <taxon>Bacillati</taxon>
        <taxon>Bacillota</taxon>
        <taxon>Bacilli</taxon>
        <taxon>Bacillales</taxon>
        <taxon>Paenibacillaceae</taxon>
        <taxon>Paenibacillus</taxon>
    </lineage>
</organism>
<name>A0A850EPW6_9BACL</name>
<proteinExistence type="predicted"/>
<sequence>MQNFLTAYGEFIEAEELPVAAAYFVSWFGDVAAALLYSVSVHNTVPNLTLTNLQVHLIPEQGFTRIAFQLSEDQLDHAPGERHTVDWAVWREQVFSRFYKDTVSPLLLCLSEASGLQLGILWGQLPTSLQNYREKLQALLSTQDNASLLSYLAEDDAFMCNELGPEVFGRSKNPLQAKVRFIDHPLEVGKTLAIKNTCCLQYKRTNRSYCYTCPRLSKQDRMNWLQQG</sequence>
<accession>A0A850EPW6</accession>
<dbReference type="GO" id="GO:0003824">
    <property type="term" value="F:catalytic activity"/>
    <property type="evidence" value="ECO:0007669"/>
    <property type="project" value="UniProtKB-ARBA"/>
</dbReference>
<dbReference type="Proteomes" id="UP000564806">
    <property type="component" value="Unassembled WGS sequence"/>
</dbReference>
<reference evidence="2" key="1">
    <citation type="submission" date="2020-06" db="EMBL/GenBank/DDBJ databases">
        <title>Paenibacillus sp. nov., isolated from soil.</title>
        <authorList>
            <person name="Seo Y.L."/>
        </authorList>
    </citation>
    <scope>NUCLEOTIDE SEQUENCE [LARGE SCALE GENOMIC DNA]</scope>
    <source>
        <strain evidence="2">JW14</strain>
    </source>
</reference>
<evidence type="ECO:0000313" key="2">
    <source>
        <dbReference type="EMBL" id="NUU61789.1"/>
    </source>
</evidence>